<proteinExistence type="inferred from homology"/>
<dbReference type="InterPro" id="IPR004381">
    <property type="entry name" value="Glycerate_kinase"/>
</dbReference>
<evidence type="ECO:0000256" key="3">
    <source>
        <dbReference type="ARBA" id="ARBA00022777"/>
    </source>
</evidence>
<dbReference type="InterPro" id="IPR018197">
    <property type="entry name" value="Glycerate_kinase_RE-like"/>
</dbReference>
<comment type="similarity">
    <text evidence="1 4">Belongs to the glycerate kinase type-1 family.</text>
</comment>
<organism evidence="5 6">
    <name type="scientific">Raoultella planticola</name>
    <name type="common">Klebsiella planticola</name>
    <dbReference type="NCBI Taxonomy" id="575"/>
    <lineage>
        <taxon>Bacteria</taxon>
        <taxon>Pseudomonadati</taxon>
        <taxon>Pseudomonadota</taxon>
        <taxon>Gammaproteobacteria</taxon>
        <taxon>Enterobacterales</taxon>
        <taxon>Enterobacteriaceae</taxon>
        <taxon>Klebsiella/Raoultella group</taxon>
        <taxon>Raoultella</taxon>
    </lineage>
</organism>
<dbReference type="PANTHER" id="PTHR21599">
    <property type="entry name" value="GLYCERATE KINASE"/>
    <property type="match status" value="1"/>
</dbReference>
<reference evidence="5 6" key="1">
    <citation type="submission" date="2019-03" db="EMBL/GenBank/DDBJ databases">
        <authorList>
            <consortium name="Pathogen Informatics"/>
        </authorList>
    </citation>
    <scope>NUCLEOTIDE SEQUENCE [LARGE SCALE GENOMIC DNA]</scope>
    <source>
        <strain evidence="5 6">NCTC12998</strain>
    </source>
</reference>
<name>A0A485D1E7_RAOPL</name>
<dbReference type="GO" id="GO:0008887">
    <property type="term" value="F:glycerate kinase activity"/>
    <property type="evidence" value="ECO:0007669"/>
    <property type="project" value="UniProtKB-UniRule"/>
</dbReference>
<dbReference type="InterPro" id="IPR018193">
    <property type="entry name" value="Glyc_kinase_flavodox-like_fold"/>
</dbReference>
<dbReference type="PANTHER" id="PTHR21599:SF0">
    <property type="entry name" value="GLYCERATE KINASE"/>
    <property type="match status" value="1"/>
</dbReference>
<accession>A0A485D1E7</accession>
<sequence length="399" mass="40592">MKIIIAPDSFKESLSASAVADAIERGLRRALPDAQYVKLPIADGGEGTVDALINATAGQLIFVPVTGPMGRPVNGFFGLLGDGKTAVIEVAAACGLQWVAPQDRDPLIATSYGVGELIKAALDRGVDKIIIGLGGSATNEGGIGMLQALGCRCTTASGDEVSWGAAGLDELTEIECAGLDPRLAGVTLQLACDVNNTLLGEQGATAVFGPQKGVTAHTALRIENNLARVARVLSARSGTDIASLKGGGAAGGMGATLQGILGAEMSSGIDLVLNTLNFDEQVREADLVITGEGRLDAQTSSGKGPAGVIGRAHAHGCPSIALAGSLGSGYEALYAIGLNSAFSLVPGIISYERALREAAALLESTAFNIASLWHLAASQSGCHLRPPVEGKKHEYSLSA</sequence>
<dbReference type="EMBL" id="CAADJE010000038">
    <property type="protein sequence ID" value="VFS90643.1"/>
    <property type="molecule type" value="Genomic_DNA"/>
</dbReference>
<evidence type="ECO:0000313" key="5">
    <source>
        <dbReference type="EMBL" id="VFS90643.1"/>
    </source>
</evidence>
<dbReference type="Pfam" id="PF02595">
    <property type="entry name" value="Gly_kinase"/>
    <property type="match status" value="1"/>
</dbReference>
<dbReference type="SUPFAM" id="SSF110738">
    <property type="entry name" value="Glycerate kinase I"/>
    <property type="match status" value="1"/>
</dbReference>
<dbReference type="AlphaFoldDB" id="A0A485D1E7"/>
<dbReference type="Proteomes" id="UP000345637">
    <property type="component" value="Unassembled WGS sequence"/>
</dbReference>
<dbReference type="PIRSF" id="PIRSF006078">
    <property type="entry name" value="GlxK"/>
    <property type="match status" value="1"/>
</dbReference>
<evidence type="ECO:0000256" key="1">
    <source>
        <dbReference type="ARBA" id="ARBA00006284"/>
    </source>
</evidence>
<dbReference type="GO" id="GO:0031388">
    <property type="term" value="P:organic acid phosphorylation"/>
    <property type="evidence" value="ECO:0007669"/>
    <property type="project" value="UniProtKB-UniRule"/>
</dbReference>
<dbReference type="Gene3D" id="3.90.1510.10">
    <property type="entry name" value="Glycerate kinase, domain 2"/>
    <property type="match status" value="1"/>
</dbReference>
<keyword evidence="3 4" id="KW-0418">Kinase</keyword>
<gene>
    <name evidence="5" type="primary">glxK_2</name>
    <name evidence="5" type="ORF">NCTC12998_07008</name>
</gene>
<dbReference type="Gene3D" id="3.40.50.10350">
    <property type="entry name" value="Glycerate kinase, domain 1"/>
    <property type="match status" value="1"/>
</dbReference>
<evidence type="ECO:0000256" key="4">
    <source>
        <dbReference type="PIRNR" id="PIRNR006078"/>
    </source>
</evidence>
<protein>
    <submittedName>
        <fullName evidence="5">Glycerate kinase</fullName>
        <ecNumber evidence="5">2.7.1.31</ecNumber>
    </submittedName>
</protein>
<dbReference type="EC" id="2.7.1.31" evidence="5"/>
<keyword evidence="2 4" id="KW-0808">Transferase</keyword>
<evidence type="ECO:0000256" key="2">
    <source>
        <dbReference type="ARBA" id="ARBA00022679"/>
    </source>
</evidence>
<dbReference type="NCBIfam" id="TIGR00045">
    <property type="entry name" value="glycerate kinase"/>
    <property type="match status" value="1"/>
</dbReference>
<dbReference type="InterPro" id="IPR036129">
    <property type="entry name" value="Glycerate_kinase_sf"/>
</dbReference>
<evidence type="ECO:0000313" key="6">
    <source>
        <dbReference type="Proteomes" id="UP000345637"/>
    </source>
</evidence>